<keyword evidence="3" id="KW-0647">Proteasome</keyword>
<dbReference type="GO" id="GO:0005876">
    <property type="term" value="C:spindle microtubule"/>
    <property type="evidence" value="ECO:0007669"/>
    <property type="project" value="TreeGrafter"/>
</dbReference>
<evidence type="ECO:0000256" key="1">
    <source>
        <dbReference type="SAM" id="Coils"/>
    </source>
</evidence>
<proteinExistence type="predicted"/>
<dbReference type="GO" id="GO:0060271">
    <property type="term" value="P:cilium assembly"/>
    <property type="evidence" value="ECO:0007669"/>
    <property type="project" value="TreeGrafter"/>
</dbReference>
<dbReference type="AlphaFoldDB" id="A0A2R5GES0"/>
<dbReference type="InParanoid" id="A0A2R5GES0"/>
<feature type="compositionally biased region" description="Basic and acidic residues" evidence="2">
    <location>
        <begin position="945"/>
        <end position="956"/>
    </location>
</feature>
<keyword evidence="1" id="KW-0175">Coiled coil</keyword>
<feature type="coiled-coil region" evidence="1">
    <location>
        <begin position="348"/>
        <end position="394"/>
    </location>
</feature>
<dbReference type="Proteomes" id="UP000241890">
    <property type="component" value="Unassembled WGS sequence"/>
</dbReference>
<name>A0A2R5GES0_9STRA</name>
<feature type="compositionally biased region" description="Acidic residues" evidence="2">
    <location>
        <begin position="284"/>
        <end position="312"/>
    </location>
</feature>
<feature type="region of interest" description="Disordered" evidence="2">
    <location>
        <begin position="842"/>
        <end position="886"/>
    </location>
</feature>
<dbReference type="InterPro" id="IPR042481">
    <property type="entry name" value="CCDC57"/>
</dbReference>
<dbReference type="GO" id="GO:0000502">
    <property type="term" value="C:proteasome complex"/>
    <property type="evidence" value="ECO:0007669"/>
    <property type="project" value="UniProtKB-KW"/>
</dbReference>
<feature type="region of interest" description="Disordered" evidence="2">
    <location>
        <begin position="933"/>
        <end position="956"/>
    </location>
</feature>
<organism evidence="3 4">
    <name type="scientific">Hondaea fermentalgiana</name>
    <dbReference type="NCBI Taxonomy" id="2315210"/>
    <lineage>
        <taxon>Eukaryota</taxon>
        <taxon>Sar</taxon>
        <taxon>Stramenopiles</taxon>
        <taxon>Bigyra</taxon>
        <taxon>Labyrinthulomycetes</taxon>
        <taxon>Thraustochytrida</taxon>
        <taxon>Thraustochytriidae</taxon>
        <taxon>Hondaea</taxon>
    </lineage>
</organism>
<dbReference type="GO" id="GO:0007020">
    <property type="term" value="P:microtubule nucleation"/>
    <property type="evidence" value="ECO:0007669"/>
    <property type="project" value="TreeGrafter"/>
</dbReference>
<dbReference type="Gene3D" id="3.40.50.10900">
    <property type="entry name" value="PAC-like subunit"/>
    <property type="match status" value="1"/>
</dbReference>
<dbReference type="OrthoDB" id="568502at2759"/>
<dbReference type="PANTHER" id="PTHR46725">
    <property type="entry name" value="COILED-COIL DOMAIN-CONTAINING PROTEIN 57"/>
    <property type="match status" value="1"/>
</dbReference>
<accession>A0A2R5GES0</accession>
<evidence type="ECO:0000313" key="3">
    <source>
        <dbReference type="EMBL" id="GBG28799.1"/>
    </source>
</evidence>
<sequence length="1150" mass="128145">MMEFAAAPAWGSASLDALRGDLLVVPAVSLGNVGQMAMDLVMNTANSRPEKTAGEEAQKVGALRSSHVLPMAGVDPLDVCEGAEKGQLCSSIEIYRIASRKITLLQIRAPIVEGASAEFAEELSTWISTHGFASILILAGSDSSANFEKEVMMHEFRFLASDAVSPEDLDVLRQTGIPPLDVASSPRLPVFKAGLLSALFNVCQAQNLPMRALILFCKEGFNVPEACMMGAALQAIAKDRAAEAAAAAASILGDLSFTSADSNRPRRTRNRDENTRHQGFTNVENDDDDNDDDDDDDGGEDQDEESEIDEDFSAPTSHKQISRGKSAPAEPVNGKRLAGRTSIHGDDLETLIQQKQRELQEMNEFRLQSLERTLRGKDEQLRVAEEKFAKLSEDFNYNLQLIADRDAELDKFDTAFAKVKEIISDKEAEASELRMQIDDLEAQLEAAAVRARENEDAHERRLADLRTNMEGGRVALETRHRKERLALEEALAQLEHRLQEKDDDLEAQRREMAATYDELSRQRYRDYEHRIEELQNANKELQDRVKQQTEAQTRERAAKNAAQNRAAELGAQFDASEKRCKQLVWELEDTQRLKDARIEELESEVADLKDLKQSILDEHETKMTDLLSSLHAVEQAFVQQKEHYEAQLERQEAKRDEALRSQTSGLEDRLSALADKLRAAETQLETSRADFTKAKWDYEEQLAVKQREVETLRDEISTGSSRRDTDAAKLRTELAEKTARLRSLESQVARAQEDLKVAQERVATALDQANRARDDAEDAKQQLAEARALAQGDGSRDAEKHLCETLETKNREQASVIETLQTTVTELRAQVAAVQEEMRSQAWKSSLGGGGGSGGGTRAFPGAKGHAQSSPTFDGDLGPPSPLSSMTVTSAAEDMAEVGRLQIANADLQREKDALASALRAMRAEMESMAMQLQEMQDETSPIEPQDKESGSQSRPEHIVERECLLLREQAQDLHAYIAHLQAVAEREKHQGLTPSDEVAETRLLRKLLRTQEHQIVATLTSENGRLKREVDLAQKEIKQVTEERDRLADLANKLRAELKHSSRSSVTTDQLDQVERQVAATFESKIRSVELALEQLVAQNRTLKLQLRAAQAQAAVNESDDFGEKTVQIGSQRIRNYNVRDMDESSDMG</sequence>
<feature type="region of interest" description="Disordered" evidence="2">
    <location>
        <begin position="538"/>
        <end position="560"/>
    </location>
</feature>
<evidence type="ECO:0000313" key="4">
    <source>
        <dbReference type="Proteomes" id="UP000241890"/>
    </source>
</evidence>
<feature type="compositionally biased region" description="Gly residues" evidence="2">
    <location>
        <begin position="847"/>
        <end position="857"/>
    </location>
</feature>
<comment type="caution">
    <text evidence="3">The sequence shown here is derived from an EMBL/GenBank/DDBJ whole genome shotgun (WGS) entry which is preliminary data.</text>
</comment>
<dbReference type="EMBL" id="BEYU01000049">
    <property type="protein sequence ID" value="GBG28799.1"/>
    <property type="molecule type" value="Genomic_DNA"/>
</dbReference>
<feature type="compositionally biased region" description="Basic and acidic residues" evidence="2">
    <location>
        <begin position="540"/>
        <end position="558"/>
    </location>
</feature>
<reference evidence="3 4" key="1">
    <citation type="submission" date="2017-12" db="EMBL/GenBank/DDBJ databases">
        <title>Sequencing, de novo assembly and annotation of complete genome of a new Thraustochytrid species, strain FCC1311.</title>
        <authorList>
            <person name="Sedici K."/>
            <person name="Godart F."/>
            <person name="Aiese Cigliano R."/>
            <person name="Sanseverino W."/>
            <person name="Barakat M."/>
            <person name="Ortet P."/>
            <person name="Marechal E."/>
            <person name="Cagnac O."/>
            <person name="Amato A."/>
        </authorList>
    </citation>
    <scope>NUCLEOTIDE SEQUENCE [LARGE SCALE GENOMIC DNA]</scope>
</reference>
<protein>
    <submittedName>
        <fullName evidence="3">Proteasome assembly chaperone 2</fullName>
    </submittedName>
</protein>
<evidence type="ECO:0000256" key="2">
    <source>
        <dbReference type="SAM" id="MobiDB-lite"/>
    </source>
</evidence>
<feature type="region of interest" description="Disordered" evidence="2">
    <location>
        <begin position="257"/>
        <end position="346"/>
    </location>
</feature>
<dbReference type="Pfam" id="PF09754">
    <property type="entry name" value="PAC2"/>
    <property type="match status" value="1"/>
</dbReference>
<dbReference type="InterPro" id="IPR019151">
    <property type="entry name" value="Proteasome_assmbl_chaperone_2"/>
</dbReference>
<dbReference type="InterPro" id="IPR038389">
    <property type="entry name" value="PSMG2_sf"/>
</dbReference>
<dbReference type="GO" id="GO:0045931">
    <property type="term" value="P:positive regulation of mitotic cell cycle"/>
    <property type="evidence" value="ECO:0007669"/>
    <property type="project" value="TreeGrafter"/>
</dbReference>
<dbReference type="PANTHER" id="PTHR46725:SF1">
    <property type="entry name" value="COILED-COIL DOMAIN-CONTAINING PROTEIN 57"/>
    <property type="match status" value="1"/>
</dbReference>
<feature type="coiled-coil region" evidence="1">
    <location>
        <begin position="1017"/>
        <end position="1114"/>
    </location>
</feature>
<gene>
    <name evidence="3" type="ORF">FCC1311_050202</name>
</gene>
<keyword evidence="4" id="KW-1185">Reference proteome</keyword>
<dbReference type="GO" id="GO:0034451">
    <property type="term" value="C:centriolar satellite"/>
    <property type="evidence" value="ECO:0007669"/>
    <property type="project" value="TreeGrafter"/>
</dbReference>